<reference evidence="3" key="1">
    <citation type="submission" date="2016-11" db="UniProtKB">
        <authorList>
            <consortium name="WormBaseParasite"/>
        </authorList>
    </citation>
    <scope>IDENTIFICATION</scope>
</reference>
<organism evidence="2 3">
    <name type="scientific">Caenorhabditis tropicalis</name>
    <dbReference type="NCBI Taxonomy" id="1561998"/>
    <lineage>
        <taxon>Eukaryota</taxon>
        <taxon>Metazoa</taxon>
        <taxon>Ecdysozoa</taxon>
        <taxon>Nematoda</taxon>
        <taxon>Chromadorea</taxon>
        <taxon>Rhabditida</taxon>
        <taxon>Rhabditina</taxon>
        <taxon>Rhabditomorpha</taxon>
        <taxon>Rhabditoidea</taxon>
        <taxon>Rhabditidae</taxon>
        <taxon>Peloderinae</taxon>
        <taxon>Caenorhabditis</taxon>
    </lineage>
</organism>
<name>A0A1I7TLS3_9PELO</name>
<protein>
    <submittedName>
        <fullName evidence="3">7TM_GPCR_Srx domain-containing protein</fullName>
    </submittedName>
</protein>
<keyword evidence="1" id="KW-1133">Transmembrane helix</keyword>
<evidence type="ECO:0000313" key="2">
    <source>
        <dbReference type="Proteomes" id="UP000095282"/>
    </source>
</evidence>
<dbReference type="AlphaFoldDB" id="A0A1I7TLS3"/>
<accession>A0A1I7TLS3</accession>
<keyword evidence="1" id="KW-0472">Membrane</keyword>
<feature type="transmembrane region" description="Helical" evidence="1">
    <location>
        <begin position="34"/>
        <end position="54"/>
    </location>
</feature>
<dbReference type="Proteomes" id="UP000095282">
    <property type="component" value="Unplaced"/>
</dbReference>
<keyword evidence="2" id="KW-1185">Reference proteome</keyword>
<dbReference type="WBParaSite" id="Csp11.Scaffold628.g7180.t1">
    <property type="protein sequence ID" value="Csp11.Scaffold628.g7180.t1"/>
    <property type="gene ID" value="Csp11.Scaffold628.g7180"/>
</dbReference>
<proteinExistence type="predicted"/>
<evidence type="ECO:0000256" key="1">
    <source>
        <dbReference type="SAM" id="Phobius"/>
    </source>
</evidence>
<keyword evidence="1" id="KW-0812">Transmembrane</keyword>
<evidence type="ECO:0000313" key="3">
    <source>
        <dbReference type="WBParaSite" id="Csp11.Scaffold628.g7180.t1"/>
    </source>
</evidence>
<sequence length="83" mass="9145">MDPTPSRDNAASPESAQSIARVEVVCQEAKNNKFGVVTITYLKLFIFISNFIFLQYGRLIVANVDHKLFIAMLALISSDTPPG</sequence>